<dbReference type="GO" id="GO:0016853">
    <property type="term" value="F:isomerase activity"/>
    <property type="evidence" value="ECO:0007669"/>
    <property type="project" value="UniProtKB-KW"/>
</dbReference>
<dbReference type="InterPro" id="IPR013022">
    <property type="entry name" value="Xyl_isomerase-like_TIM-brl"/>
</dbReference>
<sequence length="277" mass="28710">MELGIFAKTFAGTDPETVLGGARAAGYRTVQYNLACSGLPSMPDFLPEGAAEAVGQAAAETGVSIAALSGTYNMVHPDPALRAEGLARLEIVAAAARGMGTGLVTLCTGTRDTDDQWRHHPDNDTPAAWADLLAEMEKAVLIAERHDLLLGIEPEGANVVDGAKKARRLIAEIGSDRLAIVIDAANLVEAGDPALWRQTIAEAVDLLADRIVMAHAKDRRADGSFAAPGAGAIDFVHYLGALQKAGFSGPLVTHGLMAAEAGPVAGFLGSALERVAR</sequence>
<evidence type="ECO:0000313" key="2">
    <source>
        <dbReference type="EMBL" id="RUT31359.1"/>
    </source>
</evidence>
<keyword evidence="2" id="KW-0413">Isomerase</keyword>
<comment type="caution">
    <text evidence="2">The sequence shown here is derived from an EMBL/GenBank/DDBJ whole genome shotgun (WGS) entry which is preliminary data.</text>
</comment>
<dbReference type="PANTHER" id="PTHR12110">
    <property type="entry name" value="HYDROXYPYRUVATE ISOMERASE"/>
    <property type="match status" value="1"/>
</dbReference>
<organism evidence="2 3">
    <name type="scientific">Arsenicitalea aurantiaca</name>
    <dbReference type="NCBI Taxonomy" id="1783274"/>
    <lineage>
        <taxon>Bacteria</taxon>
        <taxon>Pseudomonadati</taxon>
        <taxon>Pseudomonadota</taxon>
        <taxon>Alphaproteobacteria</taxon>
        <taxon>Hyphomicrobiales</taxon>
        <taxon>Devosiaceae</taxon>
        <taxon>Arsenicitalea</taxon>
    </lineage>
</organism>
<feature type="domain" description="Xylose isomerase-like TIM barrel" evidence="1">
    <location>
        <begin position="22"/>
        <end position="252"/>
    </location>
</feature>
<name>A0A433XBA2_9HYPH</name>
<gene>
    <name evidence="2" type="ORF">EMQ25_10945</name>
</gene>
<proteinExistence type="predicted"/>
<dbReference type="InterPro" id="IPR036237">
    <property type="entry name" value="Xyl_isomerase-like_sf"/>
</dbReference>
<dbReference type="SUPFAM" id="SSF51658">
    <property type="entry name" value="Xylose isomerase-like"/>
    <property type="match status" value="1"/>
</dbReference>
<dbReference type="AlphaFoldDB" id="A0A433XBA2"/>
<dbReference type="InterPro" id="IPR050312">
    <property type="entry name" value="IolE/XylAMocC-like"/>
</dbReference>
<dbReference type="RefSeq" id="WP_127188604.1">
    <property type="nucleotide sequence ID" value="NZ_RZNJ01000003.1"/>
</dbReference>
<evidence type="ECO:0000313" key="3">
    <source>
        <dbReference type="Proteomes" id="UP000281547"/>
    </source>
</evidence>
<keyword evidence="3" id="KW-1185">Reference proteome</keyword>
<protein>
    <submittedName>
        <fullName evidence="2">Sugar phosphate isomerase/epimerase</fullName>
    </submittedName>
</protein>
<dbReference type="PANTHER" id="PTHR12110:SF21">
    <property type="entry name" value="XYLOSE ISOMERASE-LIKE TIM BARREL DOMAIN-CONTAINING PROTEIN"/>
    <property type="match status" value="1"/>
</dbReference>
<accession>A0A433XBA2</accession>
<dbReference type="Pfam" id="PF01261">
    <property type="entry name" value="AP_endonuc_2"/>
    <property type="match status" value="1"/>
</dbReference>
<dbReference type="Proteomes" id="UP000281547">
    <property type="component" value="Unassembled WGS sequence"/>
</dbReference>
<dbReference type="Gene3D" id="3.20.20.150">
    <property type="entry name" value="Divalent-metal-dependent TIM barrel enzymes"/>
    <property type="match status" value="1"/>
</dbReference>
<reference evidence="2 3" key="1">
    <citation type="journal article" date="2016" name="Int. J. Syst. Evol. Microbiol.">
        <title>Arsenicitalea aurantiaca gen. nov., sp. nov., a new member of the family Hyphomicrobiaceae, isolated from high-arsenic sediment.</title>
        <authorList>
            <person name="Mu Y."/>
            <person name="Zhou L."/>
            <person name="Zeng X.C."/>
            <person name="Liu L."/>
            <person name="Pan Y."/>
            <person name="Chen X."/>
            <person name="Wang J."/>
            <person name="Li S."/>
            <person name="Li W.J."/>
            <person name="Wang Y."/>
        </authorList>
    </citation>
    <scope>NUCLEOTIDE SEQUENCE [LARGE SCALE GENOMIC DNA]</scope>
    <source>
        <strain evidence="2 3">42-50</strain>
    </source>
</reference>
<dbReference type="EMBL" id="RZNJ01000003">
    <property type="protein sequence ID" value="RUT31359.1"/>
    <property type="molecule type" value="Genomic_DNA"/>
</dbReference>
<dbReference type="OrthoDB" id="6629724at2"/>
<evidence type="ECO:0000259" key="1">
    <source>
        <dbReference type="Pfam" id="PF01261"/>
    </source>
</evidence>